<dbReference type="Gramene" id="Al_scaffold_0004_2589">
    <property type="protein sequence ID" value="Al_scaffold_0004_2589"/>
    <property type="gene ID" value="Al_scaffold_0004_2589"/>
</dbReference>
<dbReference type="NCBIfam" id="TIGR01640">
    <property type="entry name" value="F_box_assoc_1"/>
    <property type="match status" value="1"/>
</dbReference>
<dbReference type="InterPro" id="IPR011043">
    <property type="entry name" value="Gal_Oxase/kelch_b-propeller"/>
</dbReference>
<dbReference type="Proteomes" id="UP000008694">
    <property type="component" value="Unassembled WGS sequence"/>
</dbReference>
<dbReference type="InterPro" id="IPR001810">
    <property type="entry name" value="F-box_dom"/>
</dbReference>
<feature type="domain" description="F-box" evidence="1">
    <location>
        <begin position="13"/>
        <end position="53"/>
    </location>
</feature>
<dbReference type="PANTHER" id="PTHR31111:SF113">
    <property type="entry name" value="F-BOX ASSOCIATED UBIQUITINATION EFFECTOR FAMILY PROTEIN"/>
    <property type="match status" value="1"/>
</dbReference>
<dbReference type="Pfam" id="PF08268">
    <property type="entry name" value="FBA_3"/>
    <property type="match status" value="1"/>
</dbReference>
<accession>D7LEE3</accession>
<dbReference type="CDD" id="cd22157">
    <property type="entry name" value="F-box_AtFBW1-like"/>
    <property type="match status" value="1"/>
</dbReference>
<dbReference type="InterPro" id="IPR017451">
    <property type="entry name" value="F-box-assoc_interact_dom"/>
</dbReference>
<protein>
    <submittedName>
        <fullName evidence="2">Predicted protein</fullName>
    </submittedName>
</protein>
<dbReference type="SMART" id="SM00256">
    <property type="entry name" value="FBOX"/>
    <property type="match status" value="1"/>
</dbReference>
<organism evidence="3">
    <name type="scientific">Arabidopsis lyrata subsp. lyrata</name>
    <name type="common">Lyre-leaved rock-cress</name>
    <dbReference type="NCBI Taxonomy" id="81972"/>
    <lineage>
        <taxon>Eukaryota</taxon>
        <taxon>Viridiplantae</taxon>
        <taxon>Streptophyta</taxon>
        <taxon>Embryophyta</taxon>
        <taxon>Tracheophyta</taxon>
        <taxon>Spermatophyta</taxon>
        <taxon>Magnoliopsida</taxon>
        <taxon>eudicotyledons</taxon>
        <taxon>Gunneridae</taxon>
        <taxon>Pentapetalae</taxon>
        <taxon>rosids</taxon>
        <taxon>malvids</taxon>
        <taxon>Brassicales</taxon>
        <taxon>Brassicaceae</taxon>
        <taxon>Camelineae</taxon>
        <taxon>Arabidopsis</taxon>
    </lineage>
</organism>
<dbReference type="Pfam" id="PF00646">
    <property type="entry name" value="F-box"/>
    <property type="match status" value="1"/>
</dbReference>
<evidence type="ECO:0000313" key="2">
    <source>
        <dbReference type="EMBL" id="EFH57950.1"/>
    </source>
</evidence>
<proteinExistence type="predicted"/>
<evidence type="ECO:0000259" key="1">
    <source>
        <dbReference type="SMART" id="SM00256"/>
    </source>
</evidence>
<keyword evidence="3" id="KW-1185">Reference proteome</keyword>
<name>D7LEE3_ARALL</name>
<sequence>MAEEEKKPKPIYLFPDLLEEILLRLPLQSILNFKIVAKQWRSILESRRFAERRVEIQKNRKILAAVDHEPESRFEGDEEIEVFYLHCDCDDVATRPSLTCDGLVCIPVPGWVNVLNLSTGESIGFPSGPDPVTNYYDYQLASGYWWNTFPAFWAMGFGKDIVNGSYKVVRMFFDPNHYCEILDVNIGEWRKLLNPPPYKVDARRKSACVNGSIYWLELHDKLCVLALDLHTEVFRVIPSPPICSESDQVVNLENRLAIAKTNTWSDWKLEIRCLDAQEKTWSMTYTISLTSIATPRPWRVWFRPMAVSKQGNLFFYDSKKRLFKYYPETSSLRCLSLDICVISPFVENLVSLRPSGSYVPKTSGSRPSGFPNIILDQEKVKDKQLIVPTAQTTILQQL</sequence>
<dbReference type="InterPro" id="IPR036047">
    <property type="entry name" value="F-box-like_dom_sf"/>
</dbReference>
<dbReference type="SUPFAM" id="SSF50965">
    <property type="entry name" value="Galactose oxidase, central domain"/>
    <property type="match status" value="1"/>
</dbReference>
<dbReference type="InterPro" id="IPR013187">
    <property type="entry name" value="F-box-assoc_dom_typ3"/>
</dbReference>
<dbReference type="HOGENOM" id="CLU_027176_4_1_1"/>
<dbReference type="PANTHER" id="PTHR31111">
    <property type="entry name" value="BNAA05G37150D PROTEIN-RELATED"/>
    <property type="match status" value="1"/>
</dbReference>
<gene>
    <name evidence="2" type="ORF">ARALYDRAFT_669870</name>
</gene>
<reference evidence="3" key="1">
    <citation type="journal article" date="2011" name="Nat. Genet.">
        <title>The Arabidopsis lyrata genome sequence and the basis of rapid genome size change.</title>
        <authorList>
            <person name="Hu T.T."/>
            <person name="Pattyn P."/>
            <person name="Bakker E.G."/>
            <person name="Cao J."/>
            <person name="Cheng J.-F."/>
            <person name="Clark R.M."/>
            <person name="Fahlgren N."/>
            <person name="Fawcett J.A."/>
            <person name="Grimwood J."/>
            <person name="Gundlach H."/>
            <person name="Haberer G."/>
            <person name="Hollister J.D."/>
            <person name="Ossowski S."/>
            <person name="Ottilar R.P."/>
            <person name="Salamov A.A."/>
            <person name="Schneeberger K."/>
            <person name="Spannagl M."/>
            <person name="Wang X."/>
            <person name="Yang L."/>
            <person name="Nasrallah M.E."/>
            <person name="Bergelson J."/>
            <person name="Carrington J.C."/>
            <person name="Gaut B.S."/>
            <person name="Schmutz J."/>
            <person name="Mayer K.F.X."/>
            <person name="Van de Peer Y."/>
            <person name="Grigoriev I.V."/>
            <person name="Nordborg M."/>
            <person name="Weigel D."/>
            <person name="Guo Y.-L."/>
        </authorList>
    </citation>
    <scope>NUCLEOTIDE SEQUENCE [LARGE SCALE GENOMIC DNA]</scope>
    <source>
        <strain evidence="3">cv. MN47</strain>
    </source>
</reference>
<dbReference type="AlphaFoldDB" id="D7LEE3"/>
<evidence type="ECO:0000313" key="3">
    <source>
        <dbReference type="Proteomes" id="UP000008694"/>
    </source>
</evidence>
<dbReference type="SUPFAM" id="SSF81383">
    <property type="entry name" value="F-box domain"/>
    <property type="match status" value="1"/>
</dbReference>
<dbReference type="EMBL" id="GL348716">
    <property type="protein sequence ID" value="EFH57950.1"/>
    <property type="molecule type" value="Genomic_DNA"/>
</dbReference>